<sequence length="124" mass="13675">MNPALIEEAAKKSGVIWIALDRPRIAWHVWHEGAIYVVTGGREQHLPGLPEATSVRVILPSKDSRAALGDVEAEVTVIPPGSEEWETMAPLLAKNRLNATDAEHQPTRWAEESHLIRLKPLPAP</sequence>
<organism evidence="1 2">
    <name type="scientific">Bailinhaonella thermotolerans</name>
    <dbReference type="NCBI Taxonomy" id="1070861"/>
    <lineage>
        <taxon>Bacteria</taxon>
        <taxon>Bacillati</taxon>
        <taxon>Actinomycetota</taxon>
        <taxon>Actinomycetes</taxon>
        <taxon>Streptosporangiales</taxon>
        <taxon>Streptosporangiaceae</taxon>
        <taxon>Bailinhaonella</taxon>
    </lineage>
</organism>
<accession>A0A3A4BG46</accession>
<gene>
    <name evidence="1" type="ORF">D5H75_11820</name>
</gene>
<keyword evidence="2" id="KW-1185">Reference proteome</keyword>
<reference evidence="1 2" key="1">
    <citation type="submission" date="2018-09" db="EMBL/GenBank/DDBJ databases">
        <title>YIM 75507 draft genome.</title>
        <authorList>
            <person name="Tang S."/>
            <person name="Feng Y."/>
        </authorList>
    </citation>
    <scope>NUCLEOTIDE SEQUENCE [LARGE SCALE GENOMIC DNA]</scope>
    <source>
        <strain evidence="1 2">YIM 75507</strain>
    </source>
</reference>
<comment type="caution">
    <text evidence="1">The sequence shown here is derived from an EMBL/GenBank/DDBJ whole genome shotgun (WGS) entry which is preliminary data.</text>
</comment>
<evidence type="ECO:0000313" key="1">
    <source>
        <dbReference type="EMBL" id="RJL33462.1"/>
    </source>
</evidence>
<evidence type="ECO:0000313" key="2">
    <source>
        <dbReference type="Proteomes" id="UP000265768"/>
    </source>
</evidence>
<dbReference type="RefSeq" id="WP_119926421.1">
    <property type="nucleotide sequence ID" value="NZ_QZEY01000003.1"/>
</dbReference>
<dbReference type="Proteomes" id="UP000265768">
    <property type="component" value="Unassembled WGS sequence"/>
</dbReference>
<dbReference type="OrthoDB" id="3687464at2"/>
<dbReference type="AlphaFoldDB" id="A0A3A4BG46"/>
<proteinExistence type="predicted"/>
<dbReference type="EMBL" id="QZEY01000003">
    <property type="protein sequence ID" value="RJL33462.1"/>
    <property type="molecule type" value="Genomic_DNA"/>
</dbReference>
<name>A0A3A4BG46_9ACTN</name>
<evidence type="ECO:0008006" key="3">
    <source>
        <dbReference type="Google" id="ProtNLM"/>
    </source>
</evidence>
<protein>
    <recommendedName>
        <fullName evidence="3">Pyridoxamine 5'-phosphate oxidase putative domain-containing protein</fullName>
    </recommendedName>
</protein>